<feature type="transmembrane region" description="Helical" evidence="1">
    <location>
        <begin position="6"/>
        <end position="25"/>
    </location>
</feature>
<dbReference type="EMBL" id="LAZR01055490">
    <property type="protein sequence ID" value="KKK76247.1"/>
    <property type="molecule type" value="Genomic_DNA"/>
</dbReference>
<proteinExistence type="predicted"/>
<reference evidence="2" key="1">
    <citation type="journal article" date="2015" name="Nature">
        <title>Complex archaea that bridge the gap between prokaryotes and eukaryotes.</title>
        <authorList>
            <person name="Spang A."/>
            <person name="Saw J.H."/>
            <person name="Jorgensen S.L."/>
            <person name="Zaremba-Niedzwiedzka K."/>
            <person name="Martijn J."/>
            <person name="Lind A.E."/>
            <person name="van Eijk R."/>
            <person name="Schleper C."/>
            <person name="Guy L."/>
            <person name="Ettema T.J."/>
        </authorList>
    </citation>
    <scope>NUCLEOTIDE SEQUENCE</scope>
</reference>
<keyword evidence="1" id="KW-1133">Transmembrane helix</keyword>
<protein>
    <submittedName>
        <fullName evidence="2">Uncharacterized protein</fullName>
    </submittedName>
</protein>
<accession>A0A0F8Y494</accession>
<keyword evidence="1" id="KW-0812">Transmembrane</keyword>
<name>A0A0F8Y494_9ZZZZ</name>
<comment type="caution">
    <text evidence="2">The sequence shown here is derived from an EMBL/GenBank/DDBJ whole genome shotgun (WGS) entry which is preliminary data.</text>
</comment>
<organism evidence="2">
    <name type="scientific">marine sediment metagenome</name>
    <dbReference type="NCBI Taxonomy" id="412755"/>
    <lineage>
        <taxon>unclassified sequences</taxon>
        <taxon>metagenomes</taxon>
        <taxon>ecological metagenomes</taxon>
    </lineage>
</organism>
<keyword evidence="1" id="KW-0472">Membrane</keyword>
<evidence type="ECO:0000313" key="2">
    <source>
        <dbReference type="EMBL" id="KKK76247.1"/>
    </source>
</evidence>
<sequence>MIELYPYLLVFLFGSTVVLAIGLVVQVRNHAEEADIWRKDWHRSQVIIRRANQDIEGIVKKYNDDLFYTTQVLEALVEISLYQGKLINPEDLEEEIDDIQRAGIAACTLLVTVGKDMPSDLVEQLPQTNKFIMGMSEITSKDLDKIVEAEFDSLDLLFRNW</sequence>
<dbReference type="AlphaFoldDB" id="A0A0F8Y494"/>
<evidence type="ECO:0000256" key="1">
    <source>
        <dbReference type="SAM" id="Phobius"/>
    </source>
</evidence>
<gene>
    <name evidence="2" type="ORF">LCGC14_2865560</name>
</gene>